<feature type="domain" description="Cyclin-D1-binding protein 1-like C-terminal" evidence="9">
    <location>
        <begin position="218"/>
        <end position="323"/>
    </location>
</feature>
<dbReference type="InterPro" id="IPR049317">
    <property type="entry name" value="GCIP-like_N"/>
</dbReference>
<dbReference type="InterPro" id="IPR049318">
    <property type="entry name" value="GCIP_C"/>
</dbReference>
<evidence type="ECO:0000256" key="6">
    <source>
        <dbReference type="ARBA" id="ARBA00023306"/>
    </source>
</evidence>
<dbReference type="OrthoDB" id="41588at2759"/>
<dbReference type="Gene3D" id="1.20.1410.10">
    <property type="entry name" value="I/LWEQ domain"/>
    <property type="match status" value="1"/>
</dbReference>
<evidence type="ECO:0000256" key="1">
    <source>
        <dbReference type="ARBA" id="ARBA00004123"/>
    </source>
</evidence>
<comment type="subcellular location">
    <subcellularLocation>
        <location evidence="2">Cytoplasm</location>
    </subcellularLocation>
    <subcellularLocation>
        <location evidence="1">Nucleus</location>
    </subcellularLocation>
</comment>
<comment type="similarity">
    <text evidence="3">Belongs to the CCNDBP1 family.</text>
</comment>
<dbReference type="PANTHER" id="PTHR15492">
    <property type="entry name" value="CYCLIN D1-BINDING PROTEIN 1"/>
    <property type="match status" value="1"/>
</dbReference>
<evidence type="ECO:0000313" key="10">
    <source>
        <dbReference type="EMBL" id="OCB89699.1"/>
    </source>
</evidence>
<evidence type="ECO:0000256" key="4">
    <source>
        <dbReference type="ARBA" id="ARBA00022490"/>
    </source>
</evidence>
<feature type="region of interest" description="Disordered" evidence="7">
    <location>
        <begin position="192"/>
        <end position="236"/>
    </location>
</feature>
<name>A0A9Q5I1B5_SANBA</name>
<gene>
    <name evidence="10" type="ORF">A7U60_g3178</name>
</gene>
<dbReference type="GO" id="GO:0005737">
    <property type="term" value="C:cytoplasm"/>
    <property type="evidence" value="ECO:0007669"/>
    <property type="project" value="UniProtKB-SubCell"/>
</dbReference>
<evidence type="ECO:0000256" key="2">
    <source>
        <dbReference type="ARBA" id="ARBA00004496"/>
    </source>
</evidence>
<keyword evidence="4" id="KW-0963">Cytoplasm</keyword>
<evidence type="ECO:0008006" key="12">
    <source>
        <dbReference type="Google" id="ProtNLM"/>
    </source>
</evidence>
<evidence type="ECO:0000256" key="5">
    <source>
        <dbReference type="ARBA" id="ARBA00023242"/>
    </source>
</evidence>
<organism evidence="10 11">
    <name type="scientific">Sanghuangporus baumii</name>
    <name type="common">Phellinus baumii</name>
    <dbReference type="NCBI Taxonomy" id="108892"/>
    <lineage>
        <taxon>Eukaryota</taxon>
        <taxon>Fungi</taxon>
        <taxon>Dikarya</taxon>
        <taxon>Basidiomycota</taxon>
        <taxon>Agaricomycotina</taxon>
        <taxon>Agaricomycetes</taxon>
        <taxon>Hymenochaetales</taxon>
        <taxon>Hymenochaetaceae</taxon>
        <taxon>Sanghuangporus</taxon>
    </lineage>
</organism>
<evidence type="ECO:0000256" key="7">
    <source>
        <dbReference type="SAM" id="MobiDB-lite"/>
    </source>
</evidence>
<dbReference type="Proteomes" id="UP000757232">
    <property type="component" value="Unassembled WGS sequence"/>
</dbReference>
<dbReference type="AlphaFoldDB" id="A0A9Q5I1B5"/>
<dbReference type="GO" id="GO:0005634">
    <property type="term" value="C:nucleus"/>
    <property type="evidence" value="ECO:0007669"/>
    <property type="project" value="UniProtKB-SubCell"/>
</dbReference>
<evidence type="ECO:0000313" key="11">
    <source>
        <dbReference type="Proteomes" id="UP000757232"/>
    </source>
</evidence>
<keyword evidence="11" id="KW-1185">Reference proteome</keyword>
<keyword evidence="5" id="KW-0539">Nucleus</keyword>
<dbReference type="Pfam" id="PF20936">
    <property type="entry name" value="GCIP_C"/>
    <property type="match status" value="1"/>
</dbReference>
<protein>
    <recommendedName>
        <fullName evidence="12">Grap2 and cyclin-D-interacting-domain-containing protein</fullName>
    </recommendedName>
</protein>
<sequence>MSDKKRACAVLKITFETCTAALKALRDPTTTVQIPEHDAEASLHTRLTDYVSLLSLLYQNSTKLAIALKPSNLAYSAAIAVAKNLATQADALASCAWSINDVVHGRTLAREIRWTAEDVLSALTSLLEVYTSDAHGQGSGEASEAGDPYLYRTGVVHDAIDRGRGISRTNREAVKKRWDGVVGGMSDCEKEVQEMVEEEEHDCDNEEGGHANPADSDEEDEWEQFSGASRGNTRASPEELARLKAVHTLFKFIHALVERVDLIILRPSSRVTPPPKTLDKLLSSAEMLLQASDDLVHALYIPQTPAAVASKSKNLMVLVDEIRSEVLPVGLVTDGQGDNDAITNLSQQTASLDLDSRHNELTMTKERKWFDTCFGQIFKTAANLA</sequence>
<proteinExistence type="inferred from homology"/>
<feature type="domain" description="Cyclin-D1-binding protein 1-like N-terminal" evidence="8">
    <location>
        <begin position="52"/>
        <end position="198"/>
    </location>
</feature>
<feature type="compositionally biased region" description="Acidic residues" evidence="7">
    <location>
        <begin position="194"/>
        <end position="206"/>
    </location>
</feature>
<evidence type="ECO:0000259" key="9">
    <source>
        <dbReference type="Pfam" id="PF20936"/>
    </source>
</evidence>
<feature type="compositionally biased region" description="Polar residues" evidence="7">
    <location>
        <begin position="226"/>
        <end position="235"/>
    </location>
</feature>
<comment type="caution">
    <text evidence="10">The sequence shown here is derived from an EMBL/GenBank/DDBJ whole genome shotgun (WGS) entry which is preliminary data.</text>
</comment>
<accession>A0A9Q5I1B5</accession>
<keyword evidence="6" id="KW-0131">Cell cycle</keyword>
<dbReference type="Pfam" id="PF13324">
    <property type="entry name" value="GCIP_N"/>
    <property type="match status" value="1"/>
</dbReference>
<evidence type="ECO:0000259" key="8">
    <source>
        <dbReference type="Pfam" id="PF13324"/>
    </source>
</evidence>
<dbReference type="InterPro" id="IPR026907">
    <property type="entry name" value="GCIP-like"/>
</dbReference>
<dbReference type="EMBL" id="LNZH02000151">
    <property type="protein sequence ID" value="OCB89699.1"/>
    <property type="molecule type" value="Genomic_DNA"/>
</dbReference>
<dbReference type="PANTHER" id="PTHR15492:SF1">
    <property type="entry name" value="CYCLIN-D1-BINDING PROTEIN 1"/>
    <property type="match status" value="1"/>
</dbReference>
<reference evidence="10" key="1">
    <citation type="submission" date="2016-06" db="EMBL/GenBank/DDBJ databases">
        <title>Draft Genome sequence of the fungus Inonotus baumii.</title>
        <authorList>
            <person name="Zhu H."/>
            <person name="Lin W."/>
        </authorList>
    </citation>
    <scope>NUCLEOTIDE SEQUENCE</scope>
    <source>
        <strain evidence="10">821</strain>
    </source>
</reference>
<evidence type="ECO:0000256" key="3">
    <source>
        <dbReference type="ARBA" id="ARBA00008940"/>
    </source>
</evidence>
<dbReference type="Gene3D" id="1.20.1420.10">
    <property type="entry name" value="Talin, central domain"/>
    <property type="match status" value="1"/>
</dbReference>